<dbReference type="InterPro" id="IPR053213">
    <property type="entry name" value="RLP29"/>
</dbReference>
<sequence length="296" mass="32429">MVIKKLVWIIISVVFIFITVAECKGKMGLCHKRDLLGLNGFKAAIHLDTSGRLEKWVGRDCCKWDGVSCNNKTGRVTGINLPGLMSSSDFIFQSKMEGNLSPSITLISYLEVIDLGGLIGLTGNIPPLIGNRLSNLHRLYLYGNNLSGALPASIGKLSKLEELQLHENSLSGLLPYSLGMLLNLSRLLLHTNQFTGSIPESLTKLSNLRGLDIHGNRLTGRIPENIGALQVLKELDISNNFLTGKLPQSLSNLTSISVLYLDTNLLEGNINFPASSRQMTSLSFLRLHDNHLLSLI</sequence>
<keyword evidence="4 8" id="KW-0732">Signal</keyword>
<dbReference type="EMBL" id="CM010724">
    <property type="protein sequence ID" value="RZC80022.1"/>
    <property type="molecule type" value="Genomic_DNA"/>
</dbReference>
<dbReference type="OMA" id="ASHQFIC"/>
<dbReference type="InterPro" id="IPR013210">
    <property type="entry name" value="LRR_N_plant-typ"/>
</dbReference>
<dbReference type="Pfam" id="PF00560">
    <property type="entry name" value="LRR_1"/>
    <property type="match status" value="3"/>
</dbReference>
<feature type="signal peptide" evidence="8">
    <location>
        <begin position="1"/>
        <end position="23"/>
    </location>
</feature>
<evidence type="ECO:0000256" key="3">
    <source>
        <dbReference type="ARBA" id="ARBA00022692"/>
    </source>
</evidence>
<evidence type="ECO:0000313" key="10">
    <source>
        <dbReference type="EMBL" id="RZC80022.1"/>
    </source>
</evidence>
<dbReference type="InterPro" id="IPR032675">
    <property type="entry name" value="LRR_dom_sf"/>
</dbReference>
<accession>A0A4Y7L5V8</accession>
<evidence type="ECO:0000256" key="4">
    <source>
        <dbReference type="ARBA" id="ARBA00022729"/>
    </source>
</evidence>
<dbReference type="Pfam" id="PF13855">
    <property type="entry name" value="LRR_8"/>
    <property type="match status" value="1"/>
</dbReference>
<proteinExistence type="predicted"/>
<keyword evidence="3" id="KW-0812">Transmembrane</keyword>
<keyword evidence="7" id="KW-0472">Membrane</keyword>
<feature type="domain" description="Leucine-rich repeat-containing N-terminal plant-type" evidence="9">
    <location>
        <begin position="32"/>
        <end position="70"/>
    </location>
</feature>
<dbReference type="Gene3D" id="3.80.10.10">
    <property type="entry name" value="Ribonuclease Inhibitor"/>
    <property type="match status" value="2"/>
</dbReference>
<keyword evidence="5" id="KW-0677">Repeat</keyword>
<evidence type="ECO:0000256" key="2">
    <source>
        <dbReference type="ARBA" id="ARBA00022614"/>
    </source>
</evidence>
<dbReference type="GO" id="GO:0016020">
    <property type="term" value="C:membrane"/>
    <property type="evidence" value="ECO:0007669"/>
    <property type="project" value="UniProtKB-SubCell"/>
</dbReference>
<gene>
    <name evidence="10" type="ORF">C5167_042592</name>
</gene>
<dbReference type="PANTHER" id="PTHR48009:SF16">
    <property type="entry name" value="LEUCINE-RICH REPEAT-CONTAINING N-TERMINAL PLANT-TYPE DOMAIN-CONTAINING PROTEIN"/>
    <property type="match status" value="1"/>
</dbReference>
<dbReference type="SMART" id="SM00369">
    <property type="entry name" value="LRR_TYP"/>
    <property type="match status" value="3"/>
</dbReference>
<keyword evidence="2" id="KW-0433">Leucine-rich repeat</keyword>
<dbReference type="SUPFAM" id="SSF52058">
    <property type="entry name" value="L domain-like"/>
    <property type="match status" value="1"/>
</dbReference>
<dbReference type="Proteomes" id="UP000316621">
    <property type="component" value="Chromosome 10"/>
</dbReference>
<comment type="subcellular location">
    <subcellularLocation>
        <location evidence="1">Membrane</location>
    </subcellularLocation>
</comment>
<name>A0A4Y7L5V8_PAPSO</name>
<evidence type="ECO:0000256" key="7">
    <source>
        <dbReference type="ARBA" id="ARBA00023136"/>
    </source>
</evidence>
<evidence type="ECO:0000256" key="5">
    <source>
        <dbReference type="ARBA" id="ARBA00022737"/>
    </source>
</evidence>
<evidence type="ECO:0000313" key="11">
    <source>
        <dbReference type="Proteomes" id="UP000316621"/>
    </source>
</evidence>
<dbReference type="Pfam" id="PF08263">
    <property type="entry name" value="LRRNT_2"/>
    <property type="match status" value="1"/>
</dbReference>
<reference evidence="10 11" key="1">
    <citation type="journal article" date="2018" name="Science">
        <title>The opium poppy genome and morphinan production.</title>
        <authorList>
            <person name="Guo L."/>
            <person name="Winzer T."/>
            <person name="Yang X."/>
            <person name="Li Y."/>
            <person name="Ning Z."/>
            <person name="He Z."/>
            <person name="Teodor R."/>
            <person name="Lu Y."/>
            <person name="Bowser T.A."/>
            <person name="Graham I.A."/>
            <person name="Ye K."/>
        </authorList>
    </citation>
    <scope>NUCLEOTIDE SEQUENCE [LARGE SCALE GENOMIC DNA]</scope>
    <source>
        <strain evidence="11">cv. HN1</strain>
        <tissue evidence="10">Leaves</tissue>
    </source>
</reference>
<dbReference type="InterPro" id="IPR001611">
    <property type="entry name" value="Leu-rich_rpt"/>
</dbReference>
<evidence type="ECO:0000256" key="6">
    <source>
        <dbReference type="ARBA" id="ARBA00022989"/>
    </source>
</evidence>
<dbReference type="AlphaFoldDB" id="A0A4Y7L5V8"/>
<keyword evidence="11" id="KW-1185">Reference proteome</keyword>
<keyword evidence="6" id="KW-1133">Transmembrane helix</keyword>
<dbReference type="STRING" id="3469.A0A4Y7L5V8"/>
<dbReference type="InterPro" id="IPR003591">
    <property type="entry name" value="Leu-rich_rpt_typical-subtyp"/>
</dbReference>
<dbReference type="Gramene" id="RZC80022">
    <property type="protein sequence ID" value="RZC80022"/>
    <property type="gene ID" value="C5167_042592"/>
</dbReference>
<evidence type="ECO:0000259" key="9">
    <source>
        <dbReference type="Pfam" id="PF08263"/>
    </source>
</evidence>
<dbReference type="PANTHER" id="PTHR48009">
    <property type="entry name" value="LEUCINE-RICH REPEAT (LRR) FAMILY PROTEIN"/>
    <property type="match status" value="1"/>
</dbReference>
<dbReference type="FunFam" id="3.80.10.10:FF:000400">
    <property type="entry name" value="Nuclear pore complex protein NUP107"/>
    <property type="match status" value="1"/>
</dbReference>
<feature type="chain" id="PRO_5021378926" description="Leucine-rich repeat-containing N-terminal plant-type domain-containing protein" evidence="8">
    <location>
        <begin position="24"/>
        <end position="296"/>
    </location>
</feature>
<evidence type="ECO:0000256" key="8">
    <source>
        <dbReference type="SAM" id="SignalP"/>
    </source>
</evidence>
<organism evidence="10 11">
    <name type="scientific">Papaver somniferum</name>
    <name type="common">Opium poppy</name>
    <dbReference type="NCBI Taxonomy" id="3469"/>
    <lineage>
        <taxon>Eukaryota</taxon>
        <taxon>Viridiplantae</taxon>
        <taxon>Streptophyta</taxon>
        <taxon>Embryophyta</taxon>
        <taxon>Tracheophyta</taxon>
        <taxon>Spermatophyta</taxon>
        <taxon>Magnoliopsida</taxon>
        <taxon>Ranunculales</taxon>
        <taxon>Papaveraceae</taxon>
        <taxon>Papaveroideae</taxon>
        <taxon>Papaver</taxon>
    </lineage>
</organism>
<dbReference type="FunFam" id="3.80.10.10:FF:000383">
    <property type="entry name" value="Leucine-rich repeat receptor protein kinase EMS1"/>
    <property type="match status" value="1"/>
</dbReference>
<evidence type="ECO:0000256" key="1">
    <source>
        <dbReference type="ARBA" id="ARBA00004370"/>
    </source>
</evidence>
<protein>
    <recommendedName>
        <fullName evidence="9">Leucine-rich repeat-containing N-terminal plant-type domain-containing protein</fullName>
    </recommendedName>
</protein>